<evidence type="ECO:0000259" key="4">
    <source>
        <dbReference type="PROSITE" id="PS50956"/>
    </source>
</evidence>
<reference evidence="5 6" key="1">
    <citation type="submission" date="2022-04" db="EMBL/GenBank/DDBJ databases">
        <title>Genome diversity in the genus Frankia.</title>
        <authorList>
            <person name="Carlos-Shanley C."/>
            <person name="Hahn D."/>
        </authorList>
    </citation>
    <scope>NUCLEOTIDE SEQUENCE [LARGE SCALE GENOMIC DNA]</scope>
    <source>
        <strain evidence="5 6">Ag45/Mut15</strain>
    </source>
</reference>
<keyword evidence="1" id="KW-0805">Transcription regulation</keyword>
<keyword evidence="3" id="KW-0804">Transcription</keyword>
<dbReference type="EMBL" id="JALKFT010000028">
    <property type="protein sequence ID" value="MCK9878172.1"/>
    <property type="molecule type" value="Genomic_DNA"/>
</dbReference>
<dbReference type="InterPro" id="IPR036388">
    <property type="entry name" value="WH-like_DNA-bd_sf"/>
</dbReference>
<dbReference type="PRINTS" id="PR00033">
    <property type="entry name" value="HTHASNC"/>
</dbReference>
<dbReference type="Gene3D" id="1.10.10.10">
    <property type="entry name" value="Winged helix-like DNA-binding domain superfamily/Winged helix DNA-binding domain"/>
    <property type="match status" value="1"/>
</dbReference>
<accession>A0ABT0K3T7</accession>
<dbReference type="Pfam" id="PF13412">
    <property type="entry name" value="HTH_24"/>
    <property type="match status" value="1"/>
</dbReference>
<evidence type="ECO:0000256" key="3">
    <source>
        <dbReference type="ARBA" id="ARBA00023163"/>
    </source>
</evidence>
<dbReference type="Proteomes" id="UP001201873">
    <property type="component" value="Unassembled WGS sequence"/>
</dbReference>
<evidence type="ECO:0000313" key="5">
    <source>
        <dbReference type="EMBL" id="MCK9878172.1"/>
    </source>
</evidence>
<dbReference type="SMART" id="SM00344">
    <property type="entry name" value="HTH_ASNC"/>
    <property type="match status" value="1"/>
</dbReference>
<dbReference type="Gene3D" id="3.30.70.920">
    <property type="match status" value="1"/>
</dbReference>
<feature type="domain" description="HTH asnC-type" evidence="4">
    <location>
        <begin position="1"/>
        <end position="62"/>
    </location>
</feature>
<dbReference type="InterPro" id="IPR000485">
    <property type="entry name" value="AsnC-type_HTH_dom"/>
</dbReference>
<dbReference type="InterPro" id="IPR036390">
    <property type="entry name" value="WH_DNA-bd_sf"/>
</dbReference>
<evidence type="ECO:0000313" key="6">
    <source>
        <dbReference type="Proteomes" id="UP001201873"/>
    </source>
</evidence>
<dbReference type="PANTHER" id="PTHR30154">
    <property type="entry name" value="LEUCINE-RESPONSIVE REGULATORY PROTEIN"/>
    <property type="match status" value="1"/>
</dbReference>
<dbReference type="InterPro" id="IPR011008">
    <property type="entry name" value="Dimeric_a/b-barrel"/>
</dbReference>
<organism evidence="5 6">
    <name type="scientific">Frankia umida</name>
    <dbReference type="NCBI Taxonomy" id="573489"/>
    <lineage>
        <taxon>Bacteria</taxon>
        <taxon>Bacillati</taxon>
        <taxon>Actinomycetota</taxon>
        <taxon>Actinomycetes</taxon>
        <taxon>Frankiales</taxon>
        <taxon>Frankiaceae</taxon>
        <taxon>Frankia</taxon>
    </lineage>
</organism>
<dbReference type="RefSeq" id="WP_248826307.1">
    <property type="nucleotide sequence ID" value="NZ_JALKFT010000028.1"/>
</dbReference>
<dbReference type="SUPFAM" id="SSF46785">
    <property type="entry name" value="Winged helix' DNA-binding domain"/>
    <property type="match status" value="1"/>
</dbReference>
<evidence type="ECO:0000256" key="2">
    <source>
        <dbReference type="ARBA" id="ARBA00023125"/>
    </source>
</evidence>
<dbReference type="InterPro" id="IPR019888">
    <property type="entry name" value="Tscrpt_reg_AsnC-like"/>
</dbReference>
<dbReference type="PANTHER" id="PTHR30154:SF54">
    <property type="entry name" value="POSSIBLE TRANSCRIPTIONAL REGULATORY PROTEIN (PROBABLY LRP_ASNC-FAMILY)"/>
    <property type="match status" value="1"/>
</dbReference>
<evidence type="ECO:0000256" key="1">
    <source>
        <dbReference type="ARBA" id="ARBA00023015"/>
    </source>
</evidence>
<proteinExistence type="predicted"/>
<name>A0ABT0K3T7_9ACTN</name>
<dbReference type="PROSITE" id="PS50956">
    <property type="entry name" value="HTH_ASNC_2"/>
    <property type="match status" value="1"/>
</dbReference>
<keyword evidence="6" id="KW-1185">Reference proteome</keyword>
<dbReference type="SUPFAM" id="SSF54909">
    <property type="entry name" value="Dimeric alpha+beta barrel"/>
    <property type="match status" value="1"/>
</dbReference>
<gene>
    <name evidence="5" type="ORF">MXD59_20785</name>
</gene>
<keyword evidence="2" id="KW-0238">DNA-binding</keyword>
<comment type="caution">
    <text evidence="5">The sequence shown here is derived from an EMBL/GenBank/DDBJ whole genome shotgun (WGS) entry which is preliminary data.</text>
</comment>
<sequence length="154" mass="17021">MDDLDRALLRLLQENGRRTNRDLALATRVVPSTSLQRVRSLIERGIISGFRAELDLAAIGRPVQALVSVRVQPSSRATMDEFRTWASGLLETVSVFTTAGAADFLLHVAVPDVEGLYGLVVDRITERPEVNDVQTSLVFDHHRTSALEPVYPAE</sequence>
<protein>
    <submittedName>
        <fullName evidence="5">Lrp/AsnC family transcriptional regulator</fullName>
    </submittedName>
</protein>
<dbReference type="Pfam" id="PF01037">
    <property type="entry name" value="AsnC_trans_reg"/>
    <property type="match status" value="1"/>
</dbReference>
<dbReference type="InterPro" id="IPR019887">
    <property type="entry name" value="Tscrpt_reg_AsnC/Lrp_C"/>
</dbReference>